<name>A0A8H9HYQ9_KITAU</name>
<evidence type="ECO:0000313" key="3">
    <source>
        <dbReference type="Proteomes" id="UP000610124"/>
    </source>
</evidence>
<feature type="region of interest" description="Disordered" evidence="1">
    <location>
        <begin position="1"/>
        <end position="67"/>
    </location>
</feature>
<dbReference type="EMBL" id="BMUB01000018">
    <property type="protein sequence ID" value="GGU96522.1"/>
    <property type="molecule type" value="Genomic_DNA"/>
</dbReference>
<comment type="caution">
    <text evidence="2">The sequence shown here is derived from an EMBL/GenBank/DDBJ whole genome shotgun (WGS) entry which is preliminary data.</text>
</comment>
<protein>
    <submittedName>
        <fullName evidence="2">Uncharacterized protein</fullName>
    </submittedName>
</protein>
<reference evidence="2" key="2">
    <citation type="submission" date="2020-09" db="EMBL/GenBank/DDBJ databases">
        <authorList>
            <person name="Sun Q."/>
            <person name="Ohkuma M."/>
        </authorList>
    </citation>
    <scope>NUCLEOTIDE SEQUENCE</scope>
    <source>
        <strain evidence="2">JCM 4434</strain>
    </source>
</reference>
<reference evidence="2" key="1">
    <citation type="journal article" date="2014" name="Int. J. Syst. Evol. Microbiol.">
        <title>Complete genome sequence of Corynebacterium casei LMG S-19264T (=DSM 44701T), isolated from a smear-ripened cheese.</title>
        <authorList>
            <consortium name="US DOE Joint Genome Institute (JGI-PGF)"/>
            <person name="Walter F."/>
            <person name="Albersmeier A."/>
            <person name="Kalinowski J."/>
            <person name="Ruckert C."/>
        </authorList>
    </citation>
    <scope>NUCLEOTIDE SEQUENCE</scope>
    <source>
        <strain evidence="2">JCM 4434</strain>
    </source>
</reference>
<evidence type="ECO:0000313" key="2">
    <source>
        <dbReference type="EMBL" id="GGU96522.1"/>
    </source>
</evidence>
<evidence type="ECO:0000256" key="1">
    <source>
        <dbReference type="SAM" id="MobiDB-lite"/>
    </source>
</evidence>
<gene>
    <name evidence="2" type="ORF">GCM10010502_58290</name>
</gene>
<sequence length="67" mass="6799">MSPSGAALSRHCPDSVTSKGTRPATPLAPPLVSPHRNPQRRLPTPDTEALPDNAGKGSAPTPSPPGP</sequence>
<dbReference type="AlphaFoldDB" id="A0A8H9HYQ9"/>
<proteinExistence type="predicted"/>
<organism evidence="2 3">
    <name type="scientific">Kitasatospora aureofaciens</name>
    <name type="common">Streptomyces aureofaciens</name>
    <dbReference type="NCBI Taxonomy" id="1894"/>
    <lineage>
        <taxon>Bacteria</taxon>
        <taxon>Bacillati</taxon>
        <taxon>Actinomycetota</taxon>
        <taxon>Actinomycetes</taxon>
        <taxon>Kitasatosporales</taxon>
        <taxon>Streptomycetaceae</taxon>
        <taxon>Kitasatospora</taxon>
    </lineage>
</organism>
<dbReference type="Proteomes" id="UP000610124">
    <property type="component" value="Unassembled WGS sequence"/>
</dbReference>
<accession>A0A8H9HYQ9</accession>